<evidence type="ECO:0000256" key="4">
    <source>
        <dbReference type="ARBA" id="ARBA00022989"/>
    </source>
</evidence>
<evidence type="ECO:0000256" key="2">
    <source>
        <dbReference type="ARBA" id="ARBA00022448"/>
    </source>
</evidence>
<evidence type="ECO:0000259" key="7">
    <source>
        <dbReference type="PROSITE" id="PS50928"/>
    </source>
</evidence>
<reference evidence="8" key="1">
    <citation type="journal article" date="2021" name="Microb. Physiol.">
        <title>Proteogenomic Insights into the Physiology of Marine, Sulfate-Reducing, Filamentous Desulfonema limicola and Desulfonema magnum.</title>
        <authorList>
            <person name="Schnaars V."/>
            <person name="Wohlbrand L."/>
            <person name="Scheve S."/>
            <person name="Hinrichs C."/>
            <person name="Reinhardt R."/>
            <person name="Rabus R."/>
        </authorList>
    </citation>
    <scope>NUCLEOTIDE SEQUENCE</scope>
    <source>
        <strain evidence="8">5ac10</strain>
    </source>
</reference>
<dbReference type="KEGG" id="dli:dnl_32400"/>
<evidence type="ECO:0000256" key="3">
    <source>
        <dbReference type="ARBA" id="ARBA00022692"/>
    </source>
</evidence>
<keyword evidence="5 6" id="KW-0472">Membrane</keyword>
<dbReference type="Gene3D" id="1.10.3720.10">
    <property type="entry name" value="MetI-like"/>
    <property type="match status" value="1"/>
</dbReference>
<organism evidence="8 9">
    <name type="scientific">Desulfonema limicola</name>
    <dbReference type="NCBI Taxonomy" id="45656"/>
    <lineage>
        <taxon>Bacteria</taxon>
        <taxon>Pseudomonadati</taxon>
        <taxon>Thermodesulfobacteriota</taxon>
        <taxon>Desulfobacteria</taxon>
        <taxon>Desulfobacterales</taxon>
        <taxon>Desulfococcaceae</taxon>
        <taxon>Desulfonema</taxon>
    </lineage>
</organism>
<gene>
    <name evidence="8" type="ORF">dnl_32400</name>
</gene>
<comment type="similarity">
    <text evidence="6">Belongs to the binding-protein-dependent transport system permease family.</text>
</comment>
<feature type="domain" description="ABC transmembrane type-1" evidence="7">
    <location>
        <begin position="50"/>
        <end position="231"/>
    </location>
</feature>
<dbReference type="GO" id="GO:0055085">
    <property type="term" value="P:transmembrane transport"/>
    <property type="evidence" value="ECO:0007669"/>
    <property type="project" value="InterPro"/>
</dbReference>
<feature type="transmembrane region" description="Helical" evidence="6">
    <location>
        <begin position="166"/>
        <end position="192"/>
    </location>
</feature>
<feature type="transmembrane region" description="Helical" evidence="6">
    <location>
        <begin position="118"/>
        <end position="145"/>
    </location>
</feature>
<keyword evidence="3 6" id="KW-0812">Transmembrane</keyword>
<dbReference type="InterPro" id="IPR035906">
    <property type="entry name" value="MetI-like_sf"/>
</dbReference>
<proteinExistence type="inferred from homology"/>
<dbReference type="FunFam" id="1.10.3720.10:FF:000001">
    <property type="entry name" value="Glycine betaine ABC transporter, permease"/>
    <property type="match status" value="1"/>
</dbReference>
<evidence type="ECO:0000313" key="8">
    <source>
        <dbReference type="EMBL" id="QTA80923.1"/>
    </source>
</evidence>
<evidence type="ECO:0000313" key="9">
    <source>
        <dbReference type="Proteomes" id="UP000663720"/>
    </source>
</evidence>
<dbReference type="Pfam" id="PF00528">
    <property type="entry name" value="BPD_transp_1"/>
    <property type="match status" value="1"/>
</dbReference>
<evidence type="ECO:0000256" key="1">
    <source>
        <dbReference type="ARBA" id="ARBA00004651"/>
    </source>
</evidence>
<keyword evidence="2 6" id="KW-0813">Transport</keyword>
<keyword evidence="4 6" id="KW-1133">Transmembrane helix</keyword>
<feature type="transmembrane region" description="Helical" evidence="6">
    <location>
        <begin position="54"/>
        <end position="75"/>
    </location>
</feature>
<dbReference type="EMBL" id="CP061799">
    <property type="protein sequence ID" value="QTA80923.1"/>
    <property type="molecule type" value="Genomic_DNA"/>
</dbReference>
<dbReference type="PANTHER" id="PTHR30177:SF4">
    <property type="entry name" value="OSMOPROTECTANT IMPORT PERMEASE PROTEIN OSMW"/>
    <property type="match status" value="1"/>
</dbReference>
<dbReference type="InterPro" id="IPR051204">
    <property type="entry name" value="ABC_transp_perm/SBD"/>
</dbReference>
<dbReference type="RefSeq" id="WP_207692478.1">
    <property type="nucleotide sequence ID" value="NZ_CP061799.1"/>
</dbReference>
<dbReference type="CDD" id="cd06261">
    <property type="entry name" value="TM_PBP2"/>
    <property type="match status" value="1"/>
</dbReference>
<dbReference type="AlphaFoldDB" id="A0A975GH64"/>
<dbReference type="Proteomes" id="UP000663720">
    <property type="component" value="Chromosome"/>
</dbReference>
<dbReference type="GO" id="GO:0005886">
    <property type="term" value="C:plasma membrane"/>
    <property type="evidence" value="ECO:0007669"/>
    <property type="project" value="UniProtKB-SubCell"/>
</dbReference>
<dbReference type="InterPro" id="IPR000515">
    <property type="entry name" value="MetI-like"/>
</dbReference>
<feature type="transmembrane region" description="Helical" evidence="6">
    <location>
        <begin position="212"/>
        <end position="231"/>
    </location>
</feature>
<dbReference type="PANTHER" id="PTHR30177">
    <property type="entry name" value="GLYCINE BETAINE/L-PROLINE TRANSPORT SYSTEM PERMEASE PROTEIN PROW"/>
    <property type="match status" value="1"/>
</dbReference>
<accession>A0A975GH64</accession>
<evidence type="ECO:0000256" key="5">
    <source>
        <dbReference type="ARBA" id="ARBA00023136"/>
    </source>
</evidence>
<dbReference type="GO" id="GO:0031460">
    <property type="term" value="P:glycine betaine transport"/>
    <property type="evidence" value="ECO:0007669"/>
    <property type="project" value="TreeGrafter"/>
</dbReference>
<name>A0A975GH64_9BACT</name>
<sequence>MNEISQERSFAGRFWFAVAFILTFIAGVYAEKLGFLEFAKENPDEIWILFVEHIQLVFISSAISIGIGIPTGILLTRGFMRQYREWILNILGICQTVPSLAVIAIAMTYIGIGKVTAIFALVIYGLLPIIRNSVAGLAGIDPVILDAGRGMGMKPVQLLFKVELPNAMYIILTGIRTSTVINVGTAAMSFLVGGGGLGDLIFSGIAMVDAGYMLAGAVPTAALAIFLNWFMGMIEKWVVSPGLIYE</sequence>
<comment type="subcellular location">
    <subcellularLocation>
        <location evidence="1 6">Cell membrane</location>
        <topology evidence="1 6">Multi-pass membrane protein</topology>
    </subcellularLocation>
</comment>
<feature type="transmembrane region" description="Helical" evidence="6">
    <location>
        <begin position="87"/>
        <end position="112"/>
    </location>
</feature>
<dbReference type="SUPFAM" id="SSF161098">
    <property type="entry name" value="MetI-like"/>
    <property type="match status" value="1"/>
</dbReference>
<keyword evidence="9" id="KW-1185">Reference proteome</keyword>
<evidence type="ECO:0000256" key="6">
    <source>
        <dbReference type="RuleBase" id="RU363032"/>
    </source>
</evidence>
<protein>
    <submittedName>
        <fullName evidence="8">Glycine betaine/proline betaine transport system, permease protein</fullName>
    </submittedName>
</protein>
<dbReference type="PROSITE" id="PS50928">
    <property type="entry name" value="ABC_TM1"/>
    <property type="match status" value="1"/>
</dbReference>